<dbReference type="STRING" id="667129.HMPREF0758_1646"/>
<sequence length="41" mass="4393">MKPAGSVAKHIKIIIIKIKILNYLAVIGAAKTQCSICILLT</sequence>
<dbReference type="HOGENOM" id="CLU_3276544_0_0_6"/>
<dbReference type="EMBL" id="ADBY01000026">
    <property type="protein sequence ID" value="EFE96787.1"/>
    <property type="molecule type" value="Genomic_DNA"/>
</dbReference>
<gene>
    <name evidence="1" type="ORF">HMPREF0758_1646</name>
</gene>
<keyword evidence="2" id="KW-1185">Reference proteome</keyword>
<accession>D4E0E6</accession>
<proteinExistence type="predicted"/>
<organism evidence="1 2">
    <name type="scientific">Serratia odorifera DSM 4582</name>
    <dbReference type="NCBI Taxonomy" id="667129"/>
    <lineage>
        <taxon>Bacteria</taxon>
        <taxon>Pseudomonadati</taxon>
        <taxon>Pseudomonadota</taxon>
        <taxon>Gammaproteobacteria</taxon>
        <taxon>Enterobacterales</taxon>
        <taxon>Yersiniaceae</taxon>
        <taxon>Serratia</taxon>
    </lineage>
</organism>
<evidence type="ECO:0000313" key="2">
    <source>
        <dbReference type="Proteomes" id="UP000005723"/>
    </source>
</evidence>
<comment type="caution">
    <text evidence="1">The sequence shown here is derived from an EMBL/GenBank/DDBJ whole genome shotgun (WGS) entry which is preliminary data.</text>
</comment>
<name>D4E0E6_SEROD</name>
<protein>
    <submittedName>
        <fullName evidence="1">Uncharacterized protein</fullName>
    </submittedName>
</protein>
<dbReference type="AlphaFoldDB" id="D4E0E6"/>
<reference evidence="1 2" key="1">
    <citation type="submission" date="2010-01" db="EMBL/GenBank/DDBJ databases">
        <authorList>
            <person name="Muzny D."/>
            <person name="Qin X."/>
            <person name="Deng J."/>
            <person name="Jiang H."/>
            <person name="Liu Y."/>
            <person name="Qu J."/>
            <person name="Song X.-Z."/>
            <person name="Zhang L."/>
            <person name="Thornton R."/>
            <person name="Coyle M."/>
            <person name="Francisco L."/>
            <person name="Jackson L."/>
            <person name="Javaid M."/>
            <person name="Korchina V."/>
            <person name="Kovar C."/>
            <person name="Mata R."/>
            <person name="Mathew T."/>
            <person name="Ngo R."/>
            <person name="Nguyen L."/>
            <person name="Nguyen N."/>
            <person name="Okwuonu G."/>
            <person name="Ongeri F."/>
            <person name="Pham C."/>
            <person name="Simmons D."/>
            <person name="Wilczek-Boney K."/>
            <person name="Hale W."/>
            <person name="Jakkamsetti A."/>
            <person name="Pham P."/>
            <person name="Ruth R."/>
            <person name="San Lucas F."/>
            <person name="Warren J."/>
            <person name="Zhang J."/>
            <person name="Zhao Z."/>
            <person name="Zhou C."/>
            <person name="Zhu D."/>
            <person name="Lee S."/>
            <person name="Bess C."/>
            <person name="Blankenburg K."/>
            <person name="Forbes L."/>
            <person name="Fu Q."/>
            <person name="Gubbala S."/>
            <person name="Hirani K."/>
            <person name="Jayaseelan J.C."/>
            <person name="Lara F."/>
            <person name="Munidasa M."/>
            <person name="Palculict T."/>
            <person name="Patil S."/>
            <person name="Pu L.-L."/>
            <person name="Saada N."/>
            <person name="Tang L."/>
            <person name="Weissenberger G."/>
            <person name="Zhu Y."/>
            <person name="Hemphill L."/>
            <person name="Shang Y."/>
            <person name="Youmans B."/>
            <person name="Ayvaz T."/>
            <person name="Ross M."/>
            <person name="Santibanez J."/>
            <person name="Aqrawi P."/>
            <person name="Gross S."/>
            <person name="Joshi V."/>
            <person name="Fowler G."/>
            <person name="Nazareth L."/>
            <person name="Reid J."/>
            <person name="Worley K."/>
            <person name="Petrosino J."/>
            <person name="Highlander S."/>
            <person name="Gibbs R."/>
        </authorList>
    </citation>
    <scope>NUCLEOTIDE SEQUENCE [LARGE SCALE GENOMIC DNA]</scope>
    <source>
        <strain evidence="1 2">DSM 4582</strain>
    </source>
</reference>
<evidence type="ECO:0000313" key="1">
    <source>
        <dbReference type="EMBL" id="EFE96787.1"/>
    </source>
</evidence>
<dbReference type="Proteomes" id="UP000005723">
    <property type="component" value="Unassembled WGS sequence"/>
</dbReference>